<accession>A0A6A7C648</accession>
<name>A0A6A7C648_9PEZI</name>
<dbReference type="EMBL" id="MU005965">
    <property type="protein sequence ID" value="KAF2862539.1"/>
    <property type="molecule type" value="Genomic_DNA"/>
</dbReference>
<organism evidence="1 2">
    <name type="scientific">Piedraia hortae CBS 480.64</name>
    <dbReference type="NCBI Taxonomy" id="1314780"/>
    <lineage>
        <taxon>Eukaryota</taxon>
        <taxon>Fungi</taxon>
        <taxon>Dikarya</taxon>
        <taxon>Ascomycota</taxon>
        <taxon>Pezizomycotina</taxon>
        <taxon>Dothideomycetes</taxon>
        <taxon>Dothideomycetidae</taxon>
        <taxon>Capnodiales</taxon>
        <taxon>Piedraiaceae</taxon>
        <taxon>Piedraia</taxon>
    </lineage>
</organism>
<dbReference type="AlphaFoldDB" id="A0A6A7C648"/>
<protein>
    <submittedName>
        <fullName evidence="1">Uncharacterized protein</fullName>
    </submittedName>
</protein>
<proteinExistence type="predicted"/>
<gene>
    <name evidence="1" type="ORF">K470DRAFT_174362</name>
</gene>
<sequence length="92" mass="10648">MWAAALGPRKQLSNPCICHICHSYLIYVAQSDICLRLMGHQNLHGFYFMENVSPGMWLRQRTTLSRRMRFGPGRESRAVLLCKPSLDFRPIP</sequence>
<evidence type="ECO:0000313" key="2">
    <source>
        <dbReference type="Proteomes" id="UP000799421"/>
    </source>
</evidence>
<dbReference type="Proteomes" id="UP000799421">
    <property type="component" value="Unassembled WGS sequence"/>
</dbReference>
<reference evidence="1" key="1">
    <citation type="journal article" date="2020" name="Stud. Mycol.">
        <title>101 Dothideomycetes genomes: a test case for predicting lifestyles and emergence of pathogens.</title>
        <authorList>
            <person name="Haridas S."/>
            <person name="Albert R."/>
            <person name="Binder M."/>
            <person name="Bloem J."/>
            <person name="Labutti K."/>
            <person name="Salamov A."/>
            <person name="Andreopoulos B."/>
            <person name="Baker S."/>
            <person name="Barry K."/>
            <person name="Bills G."/>
            <person name="Bluhm B."/>
            <person name="Cannon C."/>
            <person name="Castanera R."/>
            <person name="Culley D."/>
            <person name="Daum C."/>
            <person name="Ezra D."/>
            <person name="Gonzalez J."/>
            <person name="Henrissat B."/>
            <person name="Kuo A."/>
            <person name="Liang C."/>
            <person name="Lipzen A."/>
            <person name="Lutzoni F."/>
            <person name="Magnuson J."/>
            <person name="Mondo S."/>
            <person name="Nolan M."/>
            <person name="Ohm R."/>
            <person name="Pangilinan J."/>
            <person name="Park H.-J."/>
            <person name="Ramirez L."/>
            <person name="Alfaro M."/>
            <person name="Sun H."/>
            <person name="Tritt A."/>
            <person name="Yoshinaga Y."/>
            <person name="Zwiers L.-H."/>
            <person name="Turgeon B."/>
            <person name="Goodwin S."/>
            <person name="Spatafora J."/>
            <person name="Crous P."/>
            <person name="Grigoriev I."/>
        </authorList>
    </citation>
    <scope>NUCLEOTIDE SEQUENCE</scope>
    <source>
        <strain evidence="1">CBS 480.64</strain>
    </source>
</reference>
<keyword evidence="2" id="KW-1185">Reference proteome</keyword>
<evidence type="ECO:0000313" key="1">
    <source>
        <dbReference type="EMBL" id="KAF2862539.1"/>
    </source>
</evidence>